<evidence type="ECO:0008006" key="2">
    <source>
        <dbReference type="Google" id="ProtNLM"/>
    </source>
</evidence>
<reference evidence="1" key="1">
    <citation type="submission" date="2018-05" db="EMBL/GenBank/DDBJ databases">
        <authorList>
            <person name="Lanie J.A."/>
            <person name="Ng W.-L."/>
            <person name="Kazmierczak K.M."/>
            <person name="Andrzejewski T.M."/>
            <person name="Davidsen T.M."/>
            <person name="Wayne K.J."/>
            <person name="Tettelin H."/>
            <person name="Glass J.I."/>
            <person name="Rusch D."/>
            <person name="Podicherti R."/>
            <person name="Tsui H.-C.T."/>
            <person name="Winkler M.E."/>
        </authorList>
    </citation>
    <scope>NUCLEOTIDE SEQUENCE</scope>
</reference>
<organism evidence="1">
    <name type="scientific">marine metagenome</name>
    <dbReference type="NCBI Taxonomy" id="408172"/>
    <lineage>
        <taxon>unclassified sequences</taxon>
        <taxon>metagenomes</taxon>
        <taxon>ecological metagenomes</taxon>
    </lineage>
</organism>
<gene>
    <name evidence="1" type="ORF">METZ01_LOCUS17586</name>
</gene>
<protein>
    <recommendedName>
        <fullName evidence="2">HMA domain-containing protein</fullName>
    </recommendedName>
</protein>
<dbReference type="InterPro" id="IPR036163">
    <property type="entry name" value="HMA_dom_sf"/>
</dbReference>
<name>A0A381PCM0_9ZZZZ</name>
<dbReference type="SUPFAM" id="SSF55008">
    <property type="entry name" value="HMA, heavy metal-associated domain"/>
    <property type="match status" value="1"/>
</dbReference>
<dbReference type="AlphaFoldDB" id="A0A381PCM0"/>
<evidence type="ECO:0000313" key="1">
    <source>
        <dbReference type="EMBL" id="SUZ64732.1"/>
    </source>
</evidence>
<sequence length="122" mass="14054">MNLIVKIILLLTLMLTYKESSAQINNQKTETVKILGVCGNCKMRIEKTGNLNKIVKVNWNKYTQTAIIKYDSTVTNKDEILKRISLVGHDNELFLAPDSAYSSFPTHCQYERLEKKEIFKIN</sequence>
<dbReference type="EMBL" id="UINC01000941">
    <property type="protein sequence ID" value="SUZ64732.1"/>
    <property type="molecule type" value="Genomic_DNA"/>
</dbReference>
<accession>A0A381PCM0</accession>
<proteinExistence type="predicted"/>
<dbReference type="GO" id="GO:0046872">
    <property type="term" value="F:metal ion binding"/>
    <property type="evidence" value="ECO:0007669"/>
    <property type="project" value="InterPro"/>
</dbReference>
<dbReference type="Gene3D" id="3.30.70.100">
    <property type="match status" value="1"/>
</dbReference>